<dbReference type="Proteomes" id="UP000031104">
    <property type="component" value="Chromosome"/>
</dbReference>
<dbReference type="CDD" id="cd05233">
    <property type="entry name" value="SDR_c"/>
    <property type="match status" value="1"/>
</dbReference>
<keyword evidence="2" id="KW-0560">Oxidoreductase</keyword>
<dbReference type="STRING" id="594679.SD28_03255"/>
<accession>A0A0A8E547</accession>
<evidence type="ECO:0000256" key="1">
    <source>
        <dbReference type="ARBA" id="ARBA00006484"/>
    </source>
</evidence>
<protein>
    <recommendedName>
        <fullName evidence="5">Short-chain dehydrogenase</fullName>
    </recommendedName>
</protein>
<dbReference type="PANTHER" id="PTHR43639">
    <property type="entry name" value="OXIDOREDUCTASE, SHORT-CHAIN DEHYDROGENASE/REDUCTASE FAMILY (AFU_ORTHOLOGUE AFUA_5G02870)"/>
    <property type="match status" value="1"/>
</dbReference>
<gene>
    <name evidence="3" type="ORF">SD28_03255</name>
</gene>
<dbReference type="PRINTS" id="PR00081">
    <property type="entry name" value="GDHRDH"/>
</dbReference>
<evidence type="ECO:0000256" key="2">
    <source>
        <dbReference type="ARBA" id="ARBA00023002"/>
    </source>
</evidence>
<evidence type="ECO:0000313" key="3">
    <source>
        <dbReference type="EMBL" id="AJC48727.1"/>
    </source>
</evidence>
<evidence type="ECO:0000313" key="4">
    <source>
        <dbReference type="Proteomes" id="UP000031104"/>
    </source>
</evidence>
<dbReference type="HOGENOM" id="CLU_010194_1_0_6"/>
<dbReference type="Pfam" id="PF00106">
    <property type="entry name" value="adh_short"/>
    <property type="match status" value="1"/>
</dbReference>
<dbReference type="Gene3D" id="3.40.50.720">
    <property type="entry name" value="NAD(P)-binding Rossmann-like Domain"/>
    <property type="match status" value="1"/>
</dbReference>
<dbReference type="OrthoDB" id="9786435at2"/>
<dbReference type="AlphaFoldDB" id="A0A0A8E547"/>
<dbReference type="GO" id="GO:0016491">
    <property type="term" value="F:oxidoreductase activity"/>
    <property type="evidence" value="ECO:0007669"/>
    <property type="project" value="UniProtKB-KW"/>
</dbReference>
<sequence length="234" mass="25760">MSKLAIVTGGSKGIGKEVVNQLLHQGWQVMNLSRTFCELPGVINCEADLSRDDLKEILSLSLAPYLKDRKKVCIVHNACAYFSGTTLNVSSQELKQAWQVNITAPIFINQIIIPFMLPGSSILYVGSTLSEMAVPNCLPYVITKHASVGLMRSTCQDLSKKGIHTCCICPGFTNTETLQQHLREGGRHIDQAIENVAMKRIIDPKEIANFITYCVETPIVNGAVLHTNLGYINQ</sequence>
<organism evidence="3 4">
    <name type="scientific">Allofrancisella guangzhouensis</name>
    <dbReference type="NCBI Taxonomy" id="594679"/>
    <lineage>
        <taxon>Bacteria</taxon>
        <taxon>Pseudomonadati</taxon>
        <taxon>Pseudomonadota</taxon>
        <taxon>Gammaproteobacteria</taxon>
        <taxon>Thiotrichales</taxon>
        <taxon>Francisellaceae</taxon>
        <taxon>Allofrancisella</taxon>
    </lineage>
</organism>
<keyword evidence="4" id="KW-1185">Reference proteome</keyword>
<dbReference type="InterPro" id="IPR036291">
    <property type="entry name" value="NAD(P)-bd_dom_sf"/>
</dbReference>
<dbReference type="RefSeq" id="WP_039124063.1">
    <property type="nucleotide sequence ID" value="NZ_CP010427.1"/>
</dbReference>
<name>A0A0A8E547_9GAMM</name>
<proteinExistence type="inferred from homology"/>
<comment type="similarity">
    <text evidence="1">Belongs to the short-chain dehydrogenases/reductases (SDR) family.</text>
</comment>
<dbReference type="InterPro" id="IPR002347">
    <property type="entry name" value="SDR_fam"/>
</dbReference>
<evidence type="ECO:0008006" key="5">
    <source>
        <dbReference type="Google" id="ProtNLM"/>
    </source>
</evidence>
<dbReference type="InterPro" id="IPR020904">
    <property type="entry name" value="Sc_DH/Rdtase_CS"/>
</dbReference>
<dbReference type="SUPFAM" id="SSF51735">
    <property type="entry name" value="NAD(P)-binding Rossmann-fold domains"/>
    <property type="match status" value="1"/>
</dbReference>
<dbReference type="KEGG" id="fgu:SD28_03255"/>
<dbReference type="PANTHER" id="PTHR43639:SF1">
    <property type="entry name" value="SHORT-CHAIN DEHYDROGENASE_REDUCTASE FAMILY PROTEIN"/>
    <property type="match status" value="1"/>
</dbReference>
<dbReference type="PROSITE" id="PS00061">
    <property type="entry name" value="ADH_SHORT"/>
    <property type="match status" value="1"/>
</dbReference>
<dbReference type="EMBL" id="CP010427">
    <property type="protein sequence ID" value="AJC48727.1"/>
    <property type="molecule type" value="Genomic_DNA"/>
</dbReference>
<reference evidence="3 4" key="1">
    <citation type="submission" date="2014-12" db="EMBL/GenBank/DDBJ databases">
        <title>Complete genome sequence of Francisella guanzhouensis strain 08HL01032 isolated from air-conditioning system in China.</title>
        <authorList>
            <person name="Svensson D."/>
            <person name="Ohrman C."/>
            <person name="Backman S."/>
            <person name="Karlsson E."/>
            <person name="Nilsson E."/>
            <person name="Bystrom M."/>
            <person name="Larkeryd A."/>
            <person name="Stenberg P."/>
            <person name="Scholtz H.C."/>
            <person name="Forsman M."/>
            <person name="Sjodin A."/>
        </authorList>
    </citation>
    <scope>NUCLEOTIDE SEQUENCE [LARGE SCALE GENOMIC DNA]</scope>
    <source>
        <strain evidence="3 4">08HL01032</strain>
    </source>
</reference>